<keyword evidence="2" id="KW-1003">Cell membrane</keyword>
<name>F4GL45_PARC1</name>
<evidence type="ECO:0000256" key="2">
    <source>
        <dbReference type="ARBA" id="ARBA00022475"/>
    </source>
</evidence>
<reference evidence="8" key="1">
    <citation type="submission" date="2011-04" db="EMBL/GenBank/DDBJ databases">
        <title>The complete genome of Spirochaeta coccoides DSM 17374.</title>
        <authorList>
            <person name="Lucas S."/>
            <person name="Copeland A."/>
            <person name="Lapidus A."/>
            <person name="Bruce D."/>
            <person name="Goodwin L."/>
            <person name="Pitluck S."/>
            <person name="Peters L."/>
            <person name="Kyrpides N."/>
            <person name="Mavromatis K."/>
            <person name="Pagani I."/>
            <person name="Ivanova N."/>
            <person name="Ovchinnikova G."/>
            <person name="Lu M."/>
            <person name="Detter J.C."/>
            <person name="Tapia R."/>
            <person name="Han C."/>
            <person name="Land M."/>
            <person name="Hauser L."/>
            <person name="Markowitz V."/>
            <person name="Cheng J.-F."/>
            <person name="Hugenholtz P."/>
            <person name="Woyke T."/>
            <person name="Wu D."/>
            <person name="Spring S."/>
            <person name="Schroeder M."/>
            <person name="Brambilla E."/>
            <person name="Klenk H.-P."/>
            <person name="Eisen J.A."/>
        </authorList>
    </citation>
    <scope>NUCLEOTIDE SEQUENCE [LARGE SCALE GENOMIC DNA]</scope>
    <source>
        <strain evidence="8">ATCC BAA-1237 / DSM 17374 / SPN1</strain>
    </source>
</reference>
<protein>
    <submittedName>
        <fullName evidence="7">Uncharacterized protein</fullName>
    </submittedName>
</protein>
<evidence type="ECO:0000313" key="7">
    <source>
        <dbReference type="EMBL" id="AEC02385.1"/>
    </source>
</evidence>
<dbReference type="RefSeq" id="WP_013739780.1">
    <property type="nucleotide sequence ID" value="NC_015436.1"/>
</dbReference>
<sequence>MTLSQSILTAVFCIAIVFTVLAVLWALIRLFSVIITRVQRPATENVGTGKGKTNVR</sequence>
<feature type="transmembrane region" description="Helical" evidence="6">
    <location>
        <begin position="6"/>
        <end position="28"/>
    </location>
</feature>
<dbReference type="EMBL" id="CP002659">
    <property type="protein sequence ID" value="AEC02385.1"/>
    <property type="molecule type" value="Genomic_DNA"/>
</dbReference>
<evidence type="ECO:0000256" key="3">
    <source>
        <dbReference type="ARBA" id="ARBA00022692"/>
    </source>
</evidence>
<dbReference type="Pfam" id="PF04277">
    <property type="entry name" value="OAD_gamma"/>
    <property type="match status" value="1"/>
</dbReference>
<evidence type="ECO:0000256" key="6">
    <source>
        <dbReference type="SAM" id="Phobius"/>
    </source>
</evidence>
<dbReference type="Proteomes" id="UP000007939">
    <property type="component" value="Chromosome"/>
</dbReference>
<keyword evidence="3 6" id="KW-0812">Transmembrane</keyword>
<dbReference type="InterPro" id="IPR005899">
    <property type="entry name" value="Na_pump_deCOase"/>
</dbReference>
<accession>F4GL45</accession>
<evidence type="ECO:0000313" key="8">
    <source>
        <dbReference type="Proteomes" id="UP000007939"/>
    </source>
</evidence>
<dbReference type="HOGENOM" id="CLU_3011961_0_0_12"/>
<gene>
    <name evidence="7" type="ordered locus">Spico_1172</name>
</gene>
<evidence type="ECO:0000256" key="4">
    <source>
        <dbReference type="ARBA" id="ARBA00022989"/>
    </source>
</evidence>
<dbReference type="AlphaFoldDB" id="F4GL45"/>
<organism evidence="7 8">
    <name type="scientific">Parasphaerochaeta coccoides (strain ATCC BAA-1237 / DSM 17374 / SPN1)</name>
    <name type="common">Sphaerochaeta coccoides</name>
    <dbReference type="NCBI Taxonomy" id="760011"/>
    <lineage>
        <taxon>Bacteria</taxon>
        <taxon>Pseudomonadati</taxon>
        <taxon>Spirochaetota</taxon>
        <taxon>Spirochaetia</taxon>
        <taxon>Spirochaetales</taxon>
        <taxon>Sphaerochaetaceae</taxon>
        <taxon>Parasphaerochaeta</taxon>
    </lineage>
</organism>
<evidence type="ECO:0000256" key="1">
    <source>
        <dbReference type="ARBA" id="ARBA00004236"/>
    </source>
</evidence>
<evidence type="ECO:0000256" key="5">
    <source>
        <dbReference type="ARBA" id="ARBA00023136"/>
    </source>
</evidence>
<keyword evidence="5 6" id="KW-0472">Membrane</keyword>
<comment type="subcellular location">
    <subcellularLocation>
        <location evidence="1">Cell membrane</location>
    </subcellularLocation>
</comment>
<dbReference type="GO" id="GO:0005886">
    <property type="term" value="C:plasma membrane"/>
    <property type="evidence" value="ECO:0007669"/>
    <property type="project" value="UniProtKB-SubCell"/>
</dbReference>
<keyword evidence="8" id="KW-1185">Reference proteome</keyword>
<keyword evidence="4 6" id="KW-1133">Transmembrane helix</keyword>
<dbReference type="GO" id="GO:0036376">
    <property type="term" value="P:sodium ion export across plasma membrane"/>
    <property type="evidence" value="ECO:0007669"/>
    <property type="project" value="InterPro"/>
</dbReference>
<dbReference type="GO" id="GO:0015081">
    <property type="term" value="F:sodium ion transmembrane transporter activity"/>
    <property type="evidence" value="ECO:0007669"/>
    <property type="project" value="InterPro"/>
</dbReference>
<proteinExistence type="predicted"/>
<dbReference type="KEGG" id="scc:Spico_1172"/>
<reference evidence="7 8" key="2">
    <citation type="journal article" date="2012" name="Stand. Genomic Sci.">
        <title>Complete genome sequence of the termite hindgut bacterium Spirochaeta coccoides type strain (SPN1(T)), reclassification in the genus Sphaerochaeta as Sphaerochaeta coccoides comb. nov. and emendations of the family Spirochaetaceae and the genus Sphaerochaeta.</title>
        <authorList>
            <person name="Abt B."/>
            <person name="Han C."/>
            <person name="Scheuner C."/>
            <person name="Lu M."/>
            <person name="Lapidus A."/>
            <person name="Nolan M."/>
            <person name="Lucas S."/>
            <person name="Hammon N."/>
            <person name="Deshpande S."/>
            <person name="Cheng J.F."/>
            <person name="Tapia R."/>
            <person name="Goodwin L.A."/>
            <person name="Pitluck S."/>
            <person name="Liolios K."/>
            <person name="Pagani I."/>
            <person name="Ivanova N."/>
            <person name="Mavromatis K."/>
            <person name="Mikhailova N."/>
            <person name="Huntemann M."/>
            <person name="Pati A."/>
            <person name="Chen A."/>
            <person name="Palaniappan K."/>
            <person name="Land M."/>
            <person name="Hauser L."/>
            <person name="Brambilla E.M."/>
            <person name="Rohde M."/>
            <person name="Spring S."/>
            <person name="Gronow S."/>
            <person name="Goker M."/>
            <person name="Woyke T."/>
            <person name="Bristow J."/>
            <person name="Eisen J.A."/>
            <person name="Markowitz V."/>
            <person name="Hugenholtz P."/>
            <person name="Kyrpides N.C."/>
            <person name="Klenk H.P."/>
            <person name="Detter J.C."/>
        </authorList>
    </citation>
    <scope>NUCLEOTIDE SEQUENCE [LARGE SCALE GENOMIC DNA]</scope>
    <source>
        <strain evidence="8">ATCC BAA-1237 / DSM 17374 / SPN1</strain>
    </source>
</reference>